<dbReference type="GO" id="GO:0016020">
    <property type="term" value="C:membrane"/>
    <property type="evidence" value="ECO:0007669"/>
    <property type="project" value="GOC"/>
</dbReference>
<evidence type="ECO:0000256" key="7">
    <source>
        <dbReference type="HAMAP-Rule" id="MF_00523"/>
    </source>
</evidence>
<dbReference type="Pfam" id="PF04613">
    <property type="entry name" value="LpxD"/>
    <property type="match status" value="1"/>
</dbReference>
<dbReference type="InterPro" id="IPR001451">
    <property type="entry name" value="Hexapep"/>
</dbReference>
<dbReference type="Proteomes" id="UP000321337">
    <property type="component" value="Unassembled WGS sequence"/>
</dbReference>
<dbReference type="Pfam" id="PF14602">
    <property type="entry name" value="Hexapep_2"/>
    <property type="match status" value="1"/>
</dbReference>
<dbReference type="GO" id="GO:0009245">
    <property type="term" value="P:lipid A biosynthetic process"/>
    <property type="evidence" value="ECO:0007669"/>
    <property type="project" value="UniProtKB-UniRule"/>
</dbReference>
<dbReference type="HAMAP" id="MF_00523">
    <property type="entry name" value="LpxD"/>
    <property type="match status" value="1"/>
</dbReference>
<dbReference type="UniPathway" id="UPA00973"/>
<dbReference type="NCBIfam" id="NF002060">
    <property type="entry name" value="PRK00892.1"/>
    <property type="match status" value="1"/>
</dbReference>
<comment type="function">
    <text evidence="7">Catalyzes the N-acylation of UDP-3-O-acylglucosamine using 3-hydroxyacyl-ACP as the acyl donor. Is involved in the biosynthesis of lipid A, a phosphorylated glycolipid that anchors the lipopolysaccharide to the outer membrane of the cell.</text>
</comment>
<accession>A0A512L8E5</accession>
<evidence type="ECO:0000256" key="1">
    <source>
        <dbReference type="ARBA" id="ARBA00022516"/>
    </source>
</evidence>
<keyword evidence="2 7" id="KW-0441">Lipid A biosynthesis</keyword>
<evidence type="ECO:0000256" key="2">
    <source>
        <dbReference type="ARBA" id="ARBA00022556"/>
    </source>
</evidence>
<dbReference type="SUPFAM" id="SSF51161">
    <property type="entry name" value="Trimeric LpxA-like enzymes"/>
    <property type="match status" value="1"/>
</dbReference>
<dbReference type="InterPro" id="IPR020573">
    <property type="entry name" value="UDP_GlcNAc_AcTrfase_non-rep"/>
</dbReference>
<feature type="domain" description="UDP-3-O-[3-hydroxymyristoyl] glucosamine N-acyltransferase non-repeat region" evidence="8">
    <location>
        <begin position="26"/>
        <end position="91"/>
    </location>
</feature>
<comment type="subunit">
    <text evidence="7">Homotrimer.</text>
</comment>
<sequence length="348" mass="36184">MPDVSYTLAEIVGRLGGEVLGDAQTRVSQIATLSSAQAHQISFLANLKYRGQLAQSAAGAFILGRDAAGASARPRIIADNPYAYFARVSALFNPPPEAVPGVHPSAVVHPAAHIADDASIGANAVIEQGAQIGAGSIIGAGSVVGADCIIGTGCLLYANVSVYHGCMIGDRVILHSGCVIGADGFGLAPDGGRWLKIPQIGRVIIGNDVEIGANTTVDRGALDDTVIEEGVKLDNQIQVAHNVRIGAHTAIAACTGIAGSARIGAHCTIGGAAMIFGHIEIADRVNVSTNTLITRSLTQPGTYTSALPFSEHSEWLKNAVQMRHLDSMAKRIRALEKKLGELEKNQHE</sequence>
<comment type="catalytic activity">
    <reaction evidence="7">
        <text>a UDP-3-O-[(3R)-3-hydroxyacyl]-alpha-D-glucosamine + a (3R)-hydroxyacyl-[ACP] = a UDP-2-N,3-O-bis[(3R)-3-hydroxyacyl]-alpha-D-glucosamine + holo-[ACP] + H(+)</text>
        <dbReference type="Rhea" id="RHEA:53836"/>
        <dbReference type="Rhea" id="RHEA-COMP:9685"/>
        <dbReference type="Rhea" id="RHEA-COMP:9945"/>
        <dbReference type="ChEBI" id="CHEBI:15378"/>
        <dbReference type="ChEBI" id="CHEBI:64479"/>
        <dbReference type="ChEBI" id="CHEBI:78827"/>
        <dbReference type="ChEBI" id="CHEBI:137740"/>
        <dbReference type="ChEBI" id="CHEBI:137748"/>
        <dbReference type="EC" id="2.3.1.191"/>
    </reaction>
</comment>
<proteinExistence type="inferred from homology"/>
<keyword evidence="10" id="KW-1185">Reference proteome</keyword>
<dbReference type="InterPro" id="IPR007691">
    <property type="entry name" value="LpxD"/>
</dbReference>
<comment type="pathway">
    <text evidence="7">Bacterial outer membrane biogenesis; LPS lipid A biosynthesis.</text>
</comment>
<dbReference type="Gene3D" id="2.160.10.10">
    <property type="entry name" value="Hexapeptide repeat proteins"/>
    <property type="match status" value="1"/>
</dbReference>
<evidence type="ECO:0000256" key="3">
    <source>
        <dbReference type="ARBA" id="ARBA00022679"/>
    </source>
</evidence>
<dbReference type="AlphaFoldDB" id="A0A512L8E5"/>
<keyword evidence="6 7" id="KW-0012">Acyltransferase</keyword>
<dbReference type="Pfam" id="PF00132">
    <property type="entry name" value="Hexapep"/>
    <property type="match status" value="3"/>
</dbReference>
<dbReference type="EMBL" id="BKAD01000018">
    <property type="protein sequence ID" value="GEP30747.1"/>
    <property type="molecule type" value="Genomic_DNA"/>
</dbReference>
<evidence type="ECO:0000313" key="10">
    <source>
        <dbReference type="Proteomes" id="UP000321337"/>
    </source>
</evidence>
<keyword evidence="4 7" id="KW-0677">Repeat</keyword>
<dbReference type="Gene3D" id="1.20.5.170">
    <property type="match status" value="1"/>
</dbReference>
<protein>
    <recommendedName>
        <fullName evidence="7">UDP-3-O-acylglucosamine N-acyltransferase</fullName>
        <ecNumber evidence="7">2.3.1.191</ecNumber>
    </recommendedName>
</protein>
<organism evidence="9 10">
    <name type="scientific">Sulfuriferula plumbiphila</name>
    <dbReference type="NCBI Taxonomy" id="171865"/>
    <lineage>
        <taxon>Bacteria</taxon>
        <taxon>Pseudomonadati</taxon>
        <taxon>Pseudomonadota</taxon>
        <taxon>Betaproteobacteria</taxon>
        <taxon>Nitrosomonadales</taxon>
        <taxon>Sulfuricellaceae</taxon>
        <taxon>Sulfuriferula</taxon>
    </lineage>
</organism>
<evidence type="ECO:0000313" key="9">
    <source>
        <dbReference type="EMBL" id="GEP30747.1"/>
    </source>
</evidence>
<dbReference type="PANTHER" id="PTHR43378:SF2">
    <property type="entry name" value="UDP-3-O-ACYLGLUCOSAMINE N-ACYLTRANSFERASE 1, MITOCHONDRIAL-RELATED"/>
    <property type="match status" value="1"/>
</dbReference>
<evidence type="ECO:0000259" key="8">
    <source>
        <dbReference type="Pfam" id="PF04613"/>
    </source>
</evidence>
<dbReference type="EC" id="2.3.1.191" evidence="7"/>
<keyword evidence="1 7" id="KW-0444">Lipid biosynthesis</keyword>
<evidence type="ECO:0000256" key="6">
    <source>
        <dbReference type="ARBA" id="ARBA00023315"/>
    </source>
</evidence>
<comment type="similarity">
    <text evidence="7">Belongs to the transferase hexapeptide repeat family. LpxD subfamily.</text>
</comment>
<name>A0A512L8E5_9PROT</name>
<dbReference type="InterPro" id="IPR011004">
    <property type="entry name" value="Trimer_LpxA-like_sf"/>
</dbReference>
<dbReference type="GO" id="GO:0016410">
    <property type="term" value="F:N-acyltransferase activity"/>
    <property type="evidence" value="ECO:0007669"/>
    <property type="project" value="InterPro"/>
</dbReference>
<gene>
    <name evidence="7 9" type="primary">lpxD</name>
    <name evidence="9" type="ORF">TPL01_18850</name>
</gene>
<keyword evidence="5 7" id="KW-0443">Lipid metabolism</keyword>
<evidence type="ECO:0000256" key="5">
    <source>
        <dbReference type="ARBA" id="ARBA00023098"/>
    </source>
</evidence>
<feature type="active site" description="Proton acceptor" evidence="7">
    <location>
        <position position="241"/>
    </location>
</feature>
<keyword evidence="3 7" id="KW-0808">Transferase</keyword>
<reference evidence="9 10" key="1">
    <citation type="submission" date="2019-07" db="EMBL/GenBank/DDBJ databases">
        <title>Whole genome shotgun sequence of Thiobacillus plumbophilus NBRC 107929.</title>
        <authorList>
            <person name="Hosoyama A."/>
            <person name="Uohara A."/>
            <person name="Ohji S."/>
            <person name="Ichikawa N."/>
        </authorList>
    </citation>
    <scope>NUCLEOTIDE SEQUENCE [LARGE SCALE GENOMIC DNA]</scope>
    <source>
        <strain evidence="9 10">NBRC 107929</strain>
    </source>
</reference>
<dbReference type="Gene3D" id="3.40.1390.10">
    <property type="entry name" value="MurE/MurF, N-terminal domain"/>
    <property type="match status" value="1"/>
</dbReference>
<dbReference type="CDD" id="cd03352">
    <property type="entry name" value="LbH_LpxD"/>
    <property type="match status" value="1"/>
</dbReference>
<dbReference type="NCBIfam" id="TIGR01853">
    <property type="entry name" value="lipid_A_lpxD"/>
    <property type="match status" value="1"/>
</dbReference>
<dbReference type="PANTHER" id="PTHR43378">
    <property type="entry name" value="UDP-3-O-ACYLGLUCOSAMINE N-ACYLTRANSFERASE"/>
    <property type="match status" value="1"/>
</dbReference>
<comment type="caution">
    <text evidence="9">The sequence shown here is derived from an EMBL/GenBank/DDBJ whole genome shotgun (WGS) entry which is preliminary data.</text>
</comment>
<dbReference type="GO" id="GO:0103118">
    <property type="term" value="F:UDP-3-O-[(3R)-3-hydroxyacyl]-glucosamine N-acyltransferase activity"/>
    <property type="evidence" value="ECO:0007669"/>
    <property type="project" value="UniProtKB-EC"/>
</dbReference>
<evidence type="ECO:0000256" key="4">
    <source>
        <dbReference type="ARBA" id="ARBA00022737"/>
    </source>
</evidence>